<dbReference type="EMBL" id="JADKYB010000002">
    <property type="protein sequence ID" value="MBM9503793.1"/>
    <property type="molecule type" value="Genomic_DNA"/>
</dbReference>
<comment type="caution">
    <text evidence="3">The sequence shown here is derived from an EMBL/GenBank/DDBJ whole genome shotgun (WGS) entry which is preliminary data.</text>
</comment>
<feature type="transmembrane region" description="Helical" evidence="1">
    <location>
        <begin position="20"/>
        <end position="42"/>
    </location>
</feature>
<protein>
    <submittedName>
        <fullName evidence="3">AarF/ABC1/UbiB kinase family protein</fullName>
    </submittedName>
</protein>
<keyword evidence="4" id="KW-1185">Reference proteome</keyword>
<dbReference type="Gene3D" id="1.10.510.10">
    <property type="entry name" value="Transferase(Phosphotransferase) domain 1"/>
    <property type="match status" value="1"/>
</dbReference>
<evidence type="ECO:0000313" key="3">
    <source>
        <dbReference type="EMBL" id="MBM9503793.1"/>
    </source>
</evidence>
<keyword evidence="3" id="KW-0418">Kinase</keyword>
<feature type="domain" description="Protein kinase" evidence="2">
    <location>
        <begin position="119"/>
        <end position="432"/>
    </location>
</feature>
<dbReference type="PANTHER" id="PTHR45890">
    <property type="entry name" value="AARF DOMAIN CONTAINING KINASE 2 (PREDICTED)"/>
    <property type="match status" value="1"/>
</dbReference>
<organism evidence="3 4">
    <name type="scientific">Actinacidiphila acididurans</name>
    <dbReference type="NCBI Taxonomy" id="2784346"/>
    <lineage>
        <taxon>Bacteria</taxon>
        <taxon>Bacillati</taxon>
        <taxon>Actinomycetota</taxon>
        <taxon>Actinomycetes</taxon>
        <taxon>Kitasatosporales</taxon>
        <taxon>Streptomycetaceae</taxon>
        <taxon>Actinacidiphila</taxon>
    </lineage>
</organism>
<keyword evidence="1" id="KW-0472">Membrane</keyword>
<dbReference type="InterPro" id="IPR004147">
    <property type="entry name" value="ABC1_dom"/>
</dbReference>
<gene>
    <name evidence="3" type="ORF">ITX44_04440</name>
</gene>
<dbReference type="PROSITE" id="PS50011">
    <property type="entry name" value="PROTEIN_KINASE_DOM"/>
    <property type="match status" value="1"/>
</dbReference>
<dbReference type="PANTHER" id="PTHR45890:SF1">
    <property type="entry name" value="AARF DOMAIN CONTAINING KINASE 2"/>
    <property type="match status" value="1"/>
</dbReference>
<evidence type="ECO:0000313" key="4">
    <source>
        <dbReference type="Proteomes" id="UP000749040"/>
    </source>
</evidence>
<dbReference type="InterPro" id="IPR000719">
    <property type="entry name" value="Prot_kinase_dom"/>
</dbReference>
<evidence type="ECO:0000256" key="1">
    <source>
        <dbReference type="SAM" id="Phobius"/>
    </source>
</evidence>
<accession>A0ABS2TKC9</accession>
<dbReference type="InterPro" id="IPR052402">
    <property type="entry name" value="ADCK_kinase"/>
</dbReference>
<evidence type="ECO:0000259" key="2">
    <source>
        <dbReference type="PROSITE" id="PS50011"/>
    </source>
</evidence>
<dbReference type="SUPFAM" id="SSF56112">
    <property type="entry name" value="Protein kinase-like (PK-like)"/>
    <property type="match status" value="1"/>
</dbReference>
<sequence>MAEASFVRRTRSPGLALRLGRISGVMVAHAVIFAPGIVGGLLRRKAPARTGERLAALLTALGPSYIKIGQLMSTRRDLLPDRICDALGKLTDSNPAPRRSRIQAAVRDAYRGREWPFTEFDWTPVASGSIATVHRAVTTDGRTVAVKVRRPGIETVMRQDFQLMSMAVRMLSRLPRLREMPLGLMLDQVGGAVLHQVDLGAEHDSLVALRTNLASLTWARIPEPVTELCRDDILVMEFVEDLIRFSPDELQPEARGTAARRALAAIYEMLFVDGMVHCDLHPGNMYVDRDGSLVILDAGFVIKLPEAVRVSFADFFIYMTMGNGPVAAQIVIDSAASMSENCDLEGFRKELSDLVIASAGQRSGEFSLAVFAGKLFDMQRRFGLYPAPEFAFPLLSMLVMEGMVQGFDPELDFQKEAVPVLMRRNEPREPVA</sequence>
<dbReference type="RefSeq" id="WP_205355651.1">
    <property type="nucleotide sequence ID" value="NZ_JADKYB010000002.1"/>
</dbReference>
<dbReference type="InterPro" id="IPR011009">
    <property type="entry name" value="Kinase-like_dom_sf"/>
</dbReference>
<dbReference type="Pfam" id="PF03109">
    <property type="entry name" value="ABC1"/>
    <property type="match status" value="1"/>
</dbReference>
<proteinExistence type="predicted"/>
<keyword evidence="1" id="KW-0812">Transmembrane</keyword>
<dbReference type="GO" id="GO:0016301">
    <property type="term" value="F:kinase activity"/>
    <property type="evidence" value="ECO:0007669"/>
    <property type="project" value="UniProtKB-KW"/>
</dbReference>
<reference evidence="3 4" key="1">
    <citation type="submission" date="2021-01" db="EMBL/GenBank/DDBJ databases">
        <title>Streptomyces acididurans sp. nov., isolated from a peat swamp forest soil.</title>
        <authorList>
            <person name="Chantavorakit T."/>
            <person name="Duangmal K."/>
        </authorList>
    </citation>
    <scope>NUCLEOTIDE SEQUENCE [LARGE SCALE GENOMIC DNA]</scope>
    <source>
        <strain evidence="3 4">KK5PA1</strain>
    </source>
</reference>
<dbReference type="Proteomes" id="UP000749040">
    <property type="component" value="Unassembled WGS sequence"/>
</dbReference>
<keyword evidence="3" id="KW-0808">Transferase</keyword>
<keyword evidence="1" id="KW-1133">Transmembrane helix</keyword>
<dbReference type="CDD" id="cd05121">
    <property type="entry name" value="ABC1_ADCK3-like"/>
    <property type="match status" value="1"/>
</dbReference>
<name>A0ABS2TKC9_9ACTN</name>